<dbReference type="Pfam" id="PF07585">
    <property type="entry name" value="BBP7"/>
    <property type="match status" value="1"/>
</dbReference>
<organism evidence="3 4">
    <name type="scientific">Novipirellula rosea</name>
    <dbReference type="NCBI Taxonomy" id="1031540"/>
    <lineage>
        <taxon>Bacteria</taxon>
        <taxon>Pseudomonadati</taxon>
        <taxon>Planctomycetota</taxon>
        <taxon>Planctomycetia</taxon>
        <taxon>Pirellulales</taxon>
        <taxon>Pirellulaceae</taxon>
        <taxon>Novipirellula</taxon>
    </lineage>
</organism>
<evidence type="ECO:0000313" key="4">
    <source>
        <dbReference type="Proteomes" id="UP001500840"/>
    </source>
</evidence>
<keyword evidence="2" id="KW-0732">Signal</keyword>
<feature type="compositionally biased region" description="Polar residues" evidence="1">
    <location>
        <begin position="150"/>
        <end position="165"/>
    </location>
</feature>
<accession>A0ABP8MEU1</accession>
<comment type="caution">
    <text evidence="3">The sequence shown here is derived from an EMBL/GenBank/DDBJ whole genome shotgun (WGS) entry which is preliminary data.</text>
</comment>
<feature type="compositionally biased region" description="Low complexity" evidence="1">
    <location>
        <begin position="112"/>
        <end position="125"/>
    </location>
</feature>
<keyword evidence="4" id="KW-1185">Reference proteome</keyword>
<feature type="compositionally biased region" description="Polar residues" evidence="1">
    <location>
        <begin position="80"/>
        <end position="108"/>
    </location>
</feature>
<dbReference type="Proteomes" id="UP001500840">
    <property type="component" value="Unassembled WGS sequence"/>
</dbReference>
<evidence type="ECO:0000313" key="3">
    <source>
        <dbReference type="EMBL" id="GAA4448284.1"/>
    </source>
</evidence>
<dbReference type="InterPro" id="IPR011446">
    <property type="entry name" value="BBP7"/>
</dbReference>
<name>A0ABP8MEU1_9BACT</name>
<protein>
    <recommendedName>
        <fullName evidence="5">Outer membrane protein beta-barrel domain-containing protein</fullName>
    </recommendedName>
</protein>
<proteinExistence type="predicted"/>
<feature type="signal peptide" evidence="2">
    <location>
        <begin position="1"/>
        <end position="23"/>
    </location>
</feature>
<sequence length="610" mass="64565">MRTNFMRCVAIALGISVCSVATAQNATTVGQYSSPSKWNNFNIVPPQQPAVPQQAAMPQQAAPSQAAPSQAMVTPRQAVMPQQSMQPQGYLHTVSTGGPVNAPQQNNAEILPAPKGVPTTAAAKKPTPPPVQPQPQPQLNSPGYQPPQSYPAQPNGSVPYSTTGAQPGFGCPPGAPQGYSHAGVQQPPTQWTAPQPAAETPLVDGSSPYTGPQSFFNNGFTTQGFAGQGFAGQNCDTGACATPGTRPNLAPWYGGFNLLFWQMETNHSRRLIAFDTGYATHTTTGAVDPESTLGYDLTFGRYLDCGRYGLSATYMNFDPSQSETIVTAGSYYAPMASWNNISINPNGAGVDTVYDLYANAAAYRVRRDVQMQGIEVNLTSFGLMGAQRAAAMCSQGACGGIGANLGLGLTNPCNGYGGATGPLVRACSGRVRVQTSHGFRWFQFKDEFEFAANIDGSGGYQATDLYYNVDVENNLFGYQYGSMLTYCLNDRCNLGIGGKFGIYGNRAEMSQRIGTASGYAYETTMPSDFVNTTSSDTVLAGLGEIDLGLGYRLNNAWTVRGGYRMLGAAGVATSTDSLDQDYSSVATTGGVYANDSLLLHGAYVGMNFNW</sequence>
<gene>
    <name evidence="3" type="ORF">GCM10023156_11250</name>
</gene>
<dbReference type="EMBL" id="BAABGA010000016">
    <property type="protein sequence ID" value="GAA4448284.1"/>
    <property type="molecule type" value="Genomic_DNA"/>
</dbReference>
<reference evidence="4" key="1">
    <citation type="journal article" date="2019" name="Int. J. Syst. Evol. Microbiol.">
        <title>The Global Catalogue of Microorganisms (GCM) 10K type strain sequencing project: providing services to taxonomists for standard genome sequencing and annotation.</title>
        <authorList>
            <consortium name="The Broad Institute Genomics Platform"/>
            <consortium name="The Broad Institute Genome Sequencing Center for Infectious Disease"/>
            <person name="Wu L."/>
            <person name="Ma J."/>
        </authorList>
    </citation>
    <scope>NUCLEOTIDE SEQUENCE [LARGE SCALE GENOMIC DNA]</scope>
    <source>
        <strain evidence="4">JCM 17759</strain>
    </source>
</reference>
<evidence type="ECO:0000256" key="1">
    <source>
        <dbReference type="SAM" id="MobiDB-lite"/>
    </source>
</evidence>
<evidence type="ECO:0000256" key="2">
    <source>
        <dbReference type="SAM" id="SignalP"/>
    </source>
</evidence>
<dbReference type="RefSeq" id="WP_339943763.1">
    <property type="nucleotide sequence ID" value="NZ_BAABGA010000016.1"/>
</dbReference>
<feature type="region of interest" description="Disordered" evidence="1">
    <location>
        <begin position="45"/>
        <end position="211"/>
    </location>
</feature>
<feature type="chain" id="PRO_5046064226" description="Outer membrane protein beta-barrel domain-containing protein" evidence="2">
    <location>
        <begin position="24"/>
        <end position="610"/>
    </location>
</feature>
<feature type="compositionally biased region" description="Low complexity" evidence="1">
    <location>
        <begin position="185"/>
        <end position="201"/>
    </location>
</feature>
<feature type="compositionally biased region" description="Low complexity" evidence="1">
    <location>
        <begin position="50"/>
        <end position="72"/>
    </location>
</feature>
<evidence type="ECO:0008006" key="5">
    <source>
        <dbReference type="Google" id="ProtNLM"/>
    </source>
</evidence>
<feature type="compositionally biased region" description="Pro residues" evidence="1">
    <location>
        <begin position="126"/>
        <end position="136"/>
    </location>
</feature>